<sequence length="144" mass="15473">MIVHAIANSPEARTMRSTLEGMNEFNDRFERSKKAAKSSVGVATNHISRLLSRMELGFGQSQDKILERLAAMESAVEDLQQTAVNTVVVSPGPSAVSPDTPEVKVSIRRGVALADFKTPADFILDLQSKIRGSAEAGVFASGKQ</sequence>
<comment type="caution">
    <text evidence="1">The sequence shown here is derived from an EMBL/GenBank/DDBJ whole genome shotgun (WGS) entry which is preliminary data.</text>
</comment>
<accession>A0ABQ3LMQ6</accession>
<proteinExistence type="predicted"/>
<organism evidence="1 2">
    <name type="scientific">Sphingomonas glacialis</name>
    <dbReference type="NCBI Taxonomy" id="658225"/>
    <lineage>
        <taxon>Bacteria</taxon>
        <taxon>Pseudomonadati</taxon>
        <taxon>Pseudomonadota</taxon>
        <taxon>Alphaproteobacteria</taxon>
        <taxon>Sphingomonadales</taxon>
        <taxon>Sphingomonadaceae</taxon>
        <taxon>Sphingomonas</taxon>
    </lineage>
</organism>
<keyword evidence="2" id="KW-1185">Reference proteome</keyword>
<name>A0ABQ3LMQ6_9SPHN</name>
<reference evidence="2" key="1">
    <citation type="journal article" date="2019" name="Int. J. Syst. Evol. Microbiol.">
        <title>The Global Catalogue of Microorganisms (GCM) 10K type strain sequencing project: providing services to taxonomists for standard genome sequencing and annotation.</title>
        <authorList>
            <consortium name="The Broad Institute Genomics Platform"/>
            <consortium name="The Broad Institute Genome Sequencing Center for Infectious Disease"/>
            <person name="Wu L."/>
            <person name="Ma J."/>
        </authorList>
    </citation>
    <scope>NUCLEOTIDE SEQUENCE [LARGE SCALE GENOMIC DNA]</scope>
    <source>
        <strain evidence="2">CGMCC 1.8957</strain>
    </source>
</reference>
<evidence type="ECO:0000313" key="1">
    <source>
        <dbReference type="EMBL" id="GHH19454.1"/>
    </source>
</evidence>
<gene>
    <name evidence="1" type="ORF">GCM10008023_26600</name>
</gene>
<dbReference type="Proteomes" id="UP000652430">
    <property type="component" value="Unassembled WGS sequence"/>
</dbReference>
<evidence type="ECO:0000313" key="2">
    <source>
        <dbReference type="Proteomes" id="UP000652430"/>
    </source>
</evidence>
<protein>
    <submittedName>
        <fullName evidence="1">Uncharacterized protein</fullName>
    </submittedName>
</protein>
<dbReference type="EMBL" id="BNAQ01000003">
    <property type="protein sequence ID" value="GHH19454.1"/>
    <property type="molecule type" value="Genomic_DNA"/>
</dbReference>